<keyword evidence="1" id="KW-1133">Transmembrane helix</keyword>
<dbReference type="HOGENOM" id="CLU_3182881_0_0_9"/>
<feature type="transmembrane region" description="Helical" evidence="1">
    <location>
        <begin position="12"/>
        <end position="36"/>
    </location>
</feature>
<evidence type="ECO:0000256" key="1">
    <source>
        <dbReference type="SAM" id="Phobius"/>
    </source>
</evidence>
<reference evidence="2 3" key="1">
    <citation type="submission" date="2013-12" db="EMBL/GenBank/DDBJ databases">
        <authorList>
            <consortium name="DOE Joint Genome Institute"/>
            <person name="Smidt H."/>
            <person name="Huntemann M."/>
            <person name="Han J."/>
            <person name="Chen A."/>
            <person name="Kyrpides N."/>
            <person name="Mavromatis K."/>
            <person name="Markowitz V."/>
            <person name="Palaniappan K."/>
            <person name="Ivanova N."/>
            <person name="Schaumberg A."/>
            <person name="Pati A."/>
            <person name="Liolios K."/>
            <person name="Nordberg H.P."/>
            <person name="Cantor M.N."/>
            <person name="Hua S.X."/>
            <person name="Woyke T."/>
        </authorList>
    </citation>
    <scope>NUCLEOTIDE SEQUENCE [LARGE SCALE GENOMIC DNA]</scope>
    <source>
        <strain evidence="3">DSM 15288</strain>
    </source>
</reference>
<evidence type="ECO:0000313" key="2">
    <source>
        <dbReference type="EMBL" id="AHF08649.1"/>
    </source>
</evidence>
<keyword evidence="1" id="KW-0812">Transmembrane</keyword>
<name>W0EHG4_9FIRM</name>
<dbReference type="AlphaFoldDB" id="W0EHG4"/>
<evidence type="ECO:0000313" key="3">
    <source>
        <dbReference type="Proteomes" id="UP000010847"/>
    </source>
</evidence>
<sequence length="46" mass="5085">MPVPLSLSIVNLSFLNFLVPTHQAILIQLLGFSLIFKVDDNKAFIG</sequence>
<proteinExistence type="predicted"/>
<dbReference type="KEGG" id="dmt:DESME_12055"/>
<protein>
    <submittedName>
        <fullName evidence="2">Uncharacterized protein</fullName>
    </submittedName>
</protein>
<organism evidence="2 3">
    <name type="scientific">Desulfitobacterium metallireducens DSM 15288</name>
    <dbReference type="NCBI Taxonomy" id="871968"/>
    <lineage>
        <taxon>Bacteria</taxon>
        <taxon>Bacillati</taxon>
        <taxon>Bacillota</taxon>
        <taxon>Clostridia</taxon>
        <taxon>Eubacteriales</taxon>
        <taxon>Desulfitobacteriaceae</taxon>
        <taxon>Desulfitobacterium</taxon>
    </lineage>
</organism>
<dbReference type="EMBL" id="CP007032">
    <property type="protein sequence ID" value="AHF08649.1"/>
    <property type="molecule type" value="Genomic_DNA"/>
</dbReference>
<accession>W0EHG4</accession>
<keyword evidence="3" id="KW-1185">Reference proteome</keyword>
<dbReference type="Proteomes" id="UP000010847">
    <property type="component" value="Chromosome"/>
</dbReference>
<keyword evidence="1" id="KW-0472">Membrane</keyword>
<gene>
    <name evidence="2" type="ORF">DESME_12055</name>
</gene>